<reference evidence="5 6" key="1">
    <citation type="submission" date="2018-06" db="EMBL/GenBank/DDBJ databases">
        <authorList>
            <consortium name="Pathogen Informatics"/>
            <person name="Doyle S."/>
        </authorList>
    </citation>
    <scope>NUCLEOTIDE SEQUENCE [LARGE SCALE GENOMIC DNA]</scope>
    <source>
        <strain evidence="5 6">NCTC13315</strain>
    </source>
</reference>
<dbReference type="PROSITE" id="PS50949">
    <property type="entry name" value="HTH_GNTR"/>
    <property type="match status" value="1"/>
</dbReference>
<dbReference type="SUPFAM" id="SSF48008">
    <property type="entry name" value="GntR ligand-binding domain-like"/>
    <property type="match status" value="1"/>
</dbReference>
<evidence type="ECO:0000256" key="3">
    <source>
        <dbReference type="ARBA" id="ARBA00023163"/>
    </source>
</evidence>
<dbReference type="InterPro" id="IPR036388">
    <property type="entry name" value="WH-like_DNA-bd_sf"/>
</dbReference>
<dbReference type="GO" id="GO:0003700">
    <property type="term" value="F:DNA-binding transcription factor activity"/>
    <property type="evidence" value="ECO:0007669"/>
    <property type="project" value="InterPro"/>
</dbReference>
<dbReference type="SMART" id="SM00345">
    <property type="entry name" value="HTH_GNTR"/>
    <property type="match status" value="1"/>
</dbReference>
<keyword evidence="1" id="KW-0805">Transcription regulation</keyword>
<dbReference type="OrthoDB" id="9799812at2"/>
<dbReference type="Pfam" id="PF00392">
    <property type="entry name" value="GntR"/>
    <property type="match status" value="1"/>
</dbReference>
<keyword evidence="2" id="KW-0238">DNA-binding</keyword>
<dbReference type="Pfam" id="PF07729">
    <property type="entry name" value="FCD"/>
    <property type="match status" value="1"/>
</dbReference>
<protein>
    <submittedName>
        <fullName evidence="5">GntR family transcriptional regulator</fullName>
    </submittedName>
</protein>
<dbReference type="GO" id="GO:0003677">
    <property type="term" value="F:DNA binding"/>
    <property type="evidence" value="ECO:0007669"/>
    <property type="project" value="UniProtKB-KW"/>
</dbReference>
<accession>A0A378HYR6</accession>
<dbReference type="SMART" id="SM00895">
    <property type="entry name" value="FCD"/>
    <property type="match status" value="1"/>
</dbReference>
<dbReference type="PANTHER" id="PTHR43537:SF20">
    <property type="entry name" value="HTH-TYPE TRANSCRIPTIONAL REPRESSOR GLAR"/>
    <property type="match status" value="1"/>
</dbReference>
<dbReference type="EMBL" id="UGNV01000001">
    <property type="protein sequence ID" value="STX27902.1"/>
    <property type="molecule type" value="Genomic_DNA"/>
</dbReference>
<dbReference type="InterPro" id="IPR011711">
    <property type="entry name" value="GntR_C"/>
</dbReference>
<proteinExistence type="predicted"/>
<evidence type="ECO:0000256" key="1">
    <source>
        <dbReference type="ARBA" id="ARBA00023015"/>
    </source>
</evidence>
<keyword evidence="3" id="KW-0804">Transcription</keyword>
<feature type="domain" description="HTH gntR-type" evidence="4">
    <location>
        <begin position="8"/>
        <end position="75"/>
    </location>
</feature>
<dbReference type="PANTHER" id="PTHR43537">
    <property type="entry name" value="TRANSCRIPTIONAL REGULATOR, GNTR FAMILY"/>
    <property type="match status" value="1"/>
</dbReference>
<evidence type="ECO:0000256" key="2">
    <source>
        <dbReference type="ARBA" id="ARBA00023125"/>
    </source>
</evidence>
<evidence type="ECO:0000259" key="4">
    <source>
        <dbReference type="PROSITE" id="PS50949"/>
    </source>
</evidence>
<sequence length="242" mass="27879">MLDGPRKLTKSSQVAQKLREDILSGYFAPNSKLQLANLKKRYGVGFSPLREALSRLATSGLVNFEEQCGFCVPALSLEELYDIYTNRMRIENIALELAIEHGDEHWEADVIACWYRYSKFMKANAPLDSYAWHAMEEEFSSTLIKACQSPWLLKMKTILYENAARYHFLCLSRHNANRETILEHINDCQDLVDAVITRDKIKALEISNRAWQSSIQIISDELQKYKNLIPHQLSDNLLQHVG</sequence>
<dbReference type="Proteomes" id="UP000254968">
    <property type="component" value="Unassembled WGS sequence"/>
</dbReference>
<dbReference type="Gene3D" id="1.10.10.10">
    <property type="entry name" value="Winged helix-like DNA-binding domain superfamily/Winged helix DNA-binding domain"/>
    <property type="match status" value="1"/>
</dbReference>
<gene>
    <name evidence="5" type="primary">csiR</name>
    <name evidence="5" type="ORF">NCTC13315_00423</name>
</gene>
<name>A0A378HYR6_9GAMM</name>
<dbReference type="Gene3D" id="1.20.120.530">
    <property type="entry name" value="GntR ligand-binding domain-like"/>
    <property type="match status" value="1"/>
</dbReference>
<dbReference type="InterPro" id="IPR008920">
    <property type="entry name" value="TF_FadR/GntR_C"/>
</dbReference>
<dbReference type="SUPFAM" id="SSF46785">
    <property type="entry name" value="Winged helix' DNA-binding domain"/>
    <property type="match status" value="1"/>
</dbReference>
<keyword evidence="6" id="KW-1185">Reference proteome</keyword>
<evidence type="ECO:0000313" key="5">
    <source>
        <dbReference type="EMBL" id="STX27902.1"/>
    </source>
</evidence>
<dbReference type="InterPro" id="IPR036390">
    <property type="entry name" value="WH_DNA-bd_sf"/>
</dbReference>
<evidence type="ECO:0000313" key="6">
    <source>
        <dbReference type="Proteomes" id="UP000254968"/>
    </source>
</evidence>
<dbReference type="AlphaFoldDB" id="A0A378HYR6"/>
<organism evidence="5 6">
    <name type="scientific">Legionella beliardensis</name>
    <dbReference type="NCBI Taxonomy" id="91822"/>
    <lineage>
        <taxon>Bacteria</taxon>
        <taxon>Pseudomonadati</taxon>
        <taxon>Pseudomonadota</taxon>
        <taxon>Gammaproteobacteria</taxon>
        <taxon>Legionellales</taxon>
        <taxon>Legionellaceae</taxon>
        <taxon>Legionella</taxon>
    </lineage>
</organism>
<dbReference type="InterPro" id="IPR000524">
    <property type="entry name" value="Tscrpt_reg_HTH_GntR"/>
</dbReference>